<evidence type="ECO:0000256" key="1">
    <source>
        <dbReference type="ARBA" id="ARBA00001971"/>
    </source>
</evidence>
<dbReference type="EMBL" id="JBAWTH010000208">
    <property type="protein sequence ID" value="KAL2272926.1"/>
    <property type="molecule type" value="Genomic_DNA"/>
</dbReference>
<evidence type="ECO:0000256" key="3">
    <source>
        <dbReference type="ARBA" id="ARBA00022617"/>
    </source>
</evidence>
<organism evidence="8 9">
    <name type="scientific">Diaporthe vaccinii</name>
    <dbReference type="NCBI Taxonomy" id="105482"/>
    <lineage>
        <taxon>Eukaryota</taxon>
        <taxon>Fungi</taxon>
        <taxon>Dikarya</taxon>
        <taxon>Ascomycota</taxon>
        <taxon>Pezizomycotina</taxon>
        <taxon>Sordariomycetes</taxon>
        <taxon>Sordariomycetidae</taxon>
        <taxon>Diaporthales</taxon>
        <taxon>Diaporthaceae</taxon>
        <taxon>Diaporthe</taxon>
        <taxon>Diaporthe eres species complex</taxon>
    </lineage>
</organism>
<dbReference type="SUPFAM" id="SSF48264">
    <property type="entry name" value="Cytochrome P450"/>
    <property type="match status" value="1"/>
</dbReference>
<dbReference type="Proteomes" id="UP001600888">
    <property type="component" value="Unassembled WGS sequence"/>
</dbReference>
<keyword evidence="9" id="KW-1185">Reference proteome</keyword>
<dbReference type="PRINTS" id="PR00385">
    <property type="entry name" value="P450"/>
</dbReference>
<dbReference type="PANTHER" id="PTHR24305:SF210">
    <property type="entry name" value="CYTOCHROME P450 MONOOXYGENASE ASQL-RELATED"/>
    <property type="match status" value="1"/>
</dbReference>
<comment type="cofactor">
    <cofactor evidence="1">
        <name>heme</name>
        <dbReference type="ChEBI" id="CHEBI:30413"/>
    </cofactor>
</comment>
<keyword evidence="3 6" id="KW-0349">Heme</keyword>
<dbReference type="CDD" id="cd11058">
    <property type="entry name" value="CYP60B-like"/>
    <property type="match status" value="1"/>
</dbReference>
<dbReference type="InterPro" id="IPR001128">
    <property type="entry name" value="Cyt_P450"/>
</dbReference>
<protein>
    <recommendedName>
        <fullName evidence="10">Cytochrome P450</fullName>
    </recommendedName>
</protein>
<evidence type="ECO:0000313" key="9">
    <source>
        <dbReference type="Proteomes" id="UP001600888"/>
    </source>
</evidence>
<evidence type="ECO:0000256" key="2">
    <source>
        <dbReference type="ARBA" id="ARBA00010617"/>
    </source>
</evidence>
<keyword evidence="7" id="KW-0812">Transmembrane</keyword>
<keyword evidence="4 6" id="KW-0479">Metal-binding</keyword>
<evidence type="ECO:0000256" key="7">
    <source>
        <dbReference type="SAM" id="Phobius"/>
    </source>
</evidence>
<comment type="caution">
    <text evidence="8">The sequence shown here is derived from an EMBL/GenBank/DDBJ whole genome shotgun (WGS) entry which is preliminary data.</text>
</comment>
<keyword evidence="7" id="KW-1133">Transmembrane helix</keyword>
<dbReference type="PRINTS" id="PR00463">
    <property type="entry name" value="EP450I"/>
</dbReference>
<accession>A0ABR4DR87</accession>
<comment type="similarity">
    <text evidence="2 6">Belongs to the cytochrome P450 family.</text>
</comment>
<dbReference type="PROSITE" id="PS00086">
    <property type="entry name" value="CYTOCHROME_P450"/>
    <property type="match status" value="1"/>
</dbReference>
<evidence type="ECO:0000256" key="4">
    <source>
        <dbReference type="ARBA" id="ARBA00022723"/>
    </source>
</evidence>
<keyword evidence="6" id="KW-0560">Oxidoreductase</keyword>
<dbReference type="InterPro" id="IPR036396">
    <property type="entry name" value="Cyt_P450_sf"/>
</dbReference>
<evidence type="ECO:0000256" key="6">
    <source>
        <dbReference type="RuleBase" id="RU000461"/>
    </source>
</evidence>
<evidence type="ECO:0000256" key="5">
    <source>
        <dbReference type="ARBA" id="ARBA00023004"/>
    </source>
</evidence>
<reference evidence="8 9" key="1">
    <citation type="submission" date="2024-03" db="EMBL/GenBank/DDBJ databases">
        <title>A high-quality draft genome sequence of Diaporthe vaccinii, a causative agent of upright dieback and viscid rot disease in cranberry plants.</title>
        <authorList>
            <person name="Sarrasin M."/>
            <person name="Lang B.F."/>
            <person name="Burger G."/>
        </authorList>
    </citation>
    <scope>NUCLEOTIDE SEQUENCE [LARGE SCALE GENOMIC DNA]</scope>
    <source>
        <strain evidence="8 9">IS7</strain>
    </source>
</reference>
<dbReference type="PANTHER" id="PTHR24305">
    <property type="entry name" value="CYTOCHROME P450"/>
    <property type="match status" value="1"/>
</dbReference>
<feature type="transmembrane region" description="Helical" evidence="7">
    <location>
        <begin position="9"/>
        <end position="27"/>
    </location>
</feature>
<dbReference type="Gene3D" id="1.10.630.10">
    <property type="entry name" value="Cytochrome P450"/>
    <property type="match status" value="1"/>
</dbReference>
<keyword evidence="5 6" id="KW-0408">Iron</keyword>
<sequence length="490" mass="55570">MATSMLTEFLVIAALTYVVVCCFYNLYLHPLANFPGPFWARVSLLWRFWHTMGGRWHKVLEEQHRKYGPVLRISPNELAFSSVTSWQAIYGFPPAGQSHVIKSEFYEVFGAGFDVPCIGSERNPTEHARKKKSLAAAFSTKALTAQEHIVQRCWDDFIAKIGPVSQRGSQGANVVSWFEMVTFDILGEMAFGESFGCVENENHHFWLELILDHMVEVTLLDNLRRLPLLAILSRYFLAPITARVRRKHVGYSRAKVQKRLDTVNTRDDFLTNVVSKVKDGEISREQLTAHASTLIIAGGETTAHSLSSAVYYLLKTPAALDTLKSEVRSRFKTYEEIDATAASQLPYLQAVIHEALRIHPSGAQGFPRISPGVVIDGNYIPAGTEVFTSAWAVIHDPANFHDPLAFKPERWLDPDCTDTKEASQPFSLGYRACLGRNFAWMEMNLCLAKLVFRYDWELVDQSLDWEAASRFYIMWKKAPINVRFTEFSTK</sequence>
<proteinExistence type="inferred from homology"/>
<dbReference type="InterPro" id="IPR002401">
    <property type="entry name" value="Cyt_P450_E_grp-I"/>
</dbReference>
<gene>
    <name evidence="8" type="ORF">FJTKL_05722</name>
</gene>
<evidence type="ECO:0000313" key="8">
    <source>
        <dbReference type="EMBL" id="KAL2272926.1"/>
    </source>
</evidence>
<dbReference type="InterPro" id="IPR050121">
    <property type="entry name" value="Cytochrome_P450_monoxygenase"/>
</dbReference>
<keyword evidence="7" id="KW-0472">Membrane</keyword>
<name>A0ABR4DR87_9PEZI</name>
<evidence type="ECO:0008006" key="10">
    <source>
        <dbReference type="Google" id="ProtNLM"/>
    </source>
</evidence>
<dbReference type="InterPro" id="IPR017972">
    <property type="entry name" value="Cyt_P450_CS"/>
</dbReference>
<keyword evidence="6" id="KW-0503">Monooxygenase</keyword>
<dbReference type="Pfam" id="PF00067">
    <property type="entry name" value="p450"/>
    <property type="match status" value="1"/>
</dbReference>